<gene>
    <name evidence="4" type="ORF">JBF11_03785</name>
</gene>
<protein>
    <submittedName>
        <fullName evidence="4">Flagellar biosynthesis protein FlhF</fullName>
    </submittedName>
</protein>
<sequence>MQVKTYTGNSTKEVLDAIKNELGGDAVILSSRERQKDGRRVYEITAGTERTEQNELKEKTGSSAVPSGWDDWHKEWSKLKEHIYTLMQPALQFDKLTPHQRIALEYLQREGVEDDVIVEFYNVLLAKKSEEASMLKVLASFVPVKSFMFENYPQRLHIVTGPYGVGKTSTVLRLALLRKQQNPHHRIAFINTDSLRGNGRLVLRHWADLSGFPYFEAPDKESMFAALKACGDANCIFIDMQGLAKNEKFEGKLRMLGIESMQAHVHIALSPHYQYLKDILKRYKSAFPTSVIWTKLDEAEHFAELVNIAVWTGMPISALSFGAELQGTLIPADEAQIWRLILKHQLPKG</sequence>
<evidence type="ECO:0000313" key="5">
    <source>
        <dbReference type="Proteomes" id="UP001058120"/>
    </source>
</evidence>
<evidence type="ECO:0000313" key="4">
    <source>
        <dbReference type="EMBL" id="UWX06443.1"/>
    </source>
</evidence>
<dbReference type="SMART" id="SM00962">
    <property type="entry name" value="SRP54"/>
    <property type="match status" value="1"/>
</dbReference>
<evidence type="ECO:0000259" key="3">
    <source>
        <dbReference type="SMART" id="SM00962"/>
    </source>
</evidence>
<keyword evidence="4" id="KW-0966">Cell projection</keyword>
<reference evidence="4" key="1">
    <citation type="submission" date="2020-12" db="EMBL/GenBank/DDBJ databases">
        <title>Taurinivorans muris gen. nov., sp. nov., fundamental and realized metabolic niche of a ubiquitous sulfidogenic bacterium in the murine intestine.</title>
        <authorList>
            <person name="Ye H."/>
            <person name="Hanson B.T."/>
            <person name="Loy A."/>
        </authorList>
    </citation>
    <scope>NUCLEOTIDE SEQUENCE</scope>
    <source>
        <strain evidence="4">LT0009</strain>
    </source>
</reference>
<dbReference type="Gene3D" id="3.40.50.300">
    <property type="entry name" value="P-loop containing nucleotide triphosphate hydrolases"/>
    <property type="match status" value="1"/>
</dbReference>
<organism evidence="4 5">
    <name type="scientific">Taurinivorans muris</name>
    <dbReference type="NCBI Taxonomy" id="2787751"/>
    <lineage>
        <taxon>Bacteria</taxon>
        <taxon>Pseudomonadati</taxon>
        <taxon>Thermodesulfobacteriota</taxon>
        <taxon>Desulfovibrionia</taxon>
        <taxon>Desulfovibrionales</taxon>
        <taxon>Desulfovibrionaceae</taxon>
        <taxon>Taurinivorans</taxon>
    </lineage>
</organism>
<dbReference type="Pfam" id="PF00448">
    <property type="entry name" value="SRP54"/>
    <property type="match status" value="1"/>
</dbReference>
<dbReference type="Proteomes" id="UP001058120">
    <property type="component" value="Chromosome"/>
</dbReference>
<keyword evidence="2" id="KW-0342">GTP-binding</keyword>
<dbReference type="InterPro" id="IPR027417">
    <property type="entry name" value="P-loop_NTPase"/>
</dbReference>
<keyword evidence="5" id="KW-1185">Reference proteome</keyword>
<dbReference type="SUPFAM" id="SSF52540">
    <property type="entry name" value="P-loop containing nucleoside triphosphate hydrolases"/>
    <property type="match status" value="1"/>
</dbReference>
<proteinExistence type="predicted"/>
<dbReference type="InterPro" id="IPR000897">
    <property type="entry name" value="SRP54_GTPase_dom"/>
</dbReference>
<evidence type="ECO:0000256" key="2">
    <source>
        <dbReference type="ARBA" id="ARBA00023134"/>
    </source>
</evidence>
<evidence type="ECO:0000256" key="1">
    <source>
        <dbReference type="ARBA" id="ARBA00022741"/>
    </source>
</evidence>
<feature type="domain" description="SRP54-type proteins GTP-binding" evidence="3">
    <location>
        <begin position="154"/>
        <end position="343"/>
    </location>
</feature>
<dbReference type="Gene3D" id="1.20.120.1380">
    <property type="entry name" value="Flagellar FlhF biosynthesis protein, N domain"/>
    <property type="match status" value="1"/>
</dbReference>
<keyword evidence="4" id="KW-0969">Cilium</keyword>
<keyword evidence="1" id="KW-0547">Nucleotide-binding</keyword>
<name>A0ABY5Y5F8_9BACT</name>
<dbReference type="EMBL" id="CP065938">
    <property type="protein sequence ID" value="UWX06443.1"/>
    <property type="molecule type" value="Genomic_DNA"/>
</dbReference>
<accession>A0ABY5Y5F8</accession>
<dbReference type="RefSeq" id="WP_334316051.1">
    <property type="nucleotide sequence ID" value="NZ_CP065938.1"/>
</dbReference>
<keyword evidence="4" id="KW-0282">Flagellum</keyword>